<name>A0AAE0VPH4_9BIVA</name>
<organism evidence="5 6">
    <name type="scientific">Potamilus streckersoni</name>
    <dbReference type="NCBI Taxonomy" id="2493646"/>
    <lineage>
        <taxon>Eukaryota</taxon>
        <taxon>Metazoa</taxon>
        <taxon>Spiralia</taxon>
        <taxon>Lophotrochozoa</taxon>
        <taxon>Mollusca</taxon>
        <taxon>Bivalvia</taxon>
        <taxon>Autobranchia</taxon>
        <taxon>Heteroconchia</taxon>
        <taxon>Palaeoheterodonta</taxon>
        <taxon>Unionida</taxon>
        <taxon>Unionoidea</taxon>
        <taxon>Unionidae</taxon>
        <taxon>Ambleminae</taxon>
        <taxon>Lampsilini</taxon>
        <taxon>Potamilus</taxon>
    </lineage>
</organism>
<dbReference type="PANTHER" id="PTHR24029:SF0">
    <property type="entry name" value="UVRABC SYSTEM PROTEIN B"/>
    <property type="match status" value="1"/>
</dbReference>
<dbReference type="PANTHER" id="PTHR24029">
    <property type="entry name" value="UVRABC SYSTEM PROTEIN B"/>
    <property type="match status" value="1"/>
</dbReference>
<dbReference type="GO" id="GO:0006289">
    <property type="term" value="P:nucleotide-excision repair"/>
    <property type="evidence" value="ECO:0007669"/>
    <property type="project" value="InterPro"/>
</dbReference>
<gene>
    <name evidence="5" type="ORF">CHS0354_035331</name>
</gene>
<evidence type="ECO:0000313" key="5">
    <source>
        <dbReference type="EMBL" id="KAK3584250.1"/>
    </source>
</evidence>
<dbReference type="PROSITE" id="PS51192">
    <property type="entry name" value="HELICASE_ATP_BIND_1"/>
    <property type="match status" value="1"/>
</dbReference>
<dbReference type="CDD" id="cd17916">
    <property type="entry name" value="DEXHc_UvrB"/>
    <property type="match status" value="1"/>
</dbReference>
<reference evidence="5" key="3">
    <citation type="submission" date="2023-05" db="EMBL/GenBank/DDBJ databases">
        <authorList>
            <person name="Smith C.H."/>
        </authorList>
    </citation>
    <scope>NUCLEOTIDE SEQUENCE</scope>
    <source>
        <strain evidence="5">CHS0354</strain>
        <tissue evidence="5">Mantle</tissue>
    </source>
</reference>
<proteinExistence type="predicted"/>
<dbReference type="SMART" id="SM00487">
    <property type="entry name" value="DEXDc"/>
    <property type="match status" value="1"/>
</dbReference>
<dbReference type="InterPro" id="IPR006935">
    <property type="entry name" value="Helicase/UvrB_N"/>
</dbReference>
<protein>
    <recommendedName>
        <fullName evidence="4">Helicase ATP-binding domain-containing protein</fullName>
    </recommendedName>
</protein>
<keyword evidence="1" id="KW-0963">Cytoplasm</keyword>
<dbReference type="GO" id="GO:0016887">
    <property type="term" value="F:ATP hydrolysis activity"/>
    <property type="evidence" value="ECO:0007669"/>
    <property type="project" value="InterPro"/>
</dbReference>
<evidence type="ECO:0000259" key="4">
    <source>
        <dbReference type="PROSITE" id="PS51192"/>
    </source>
</evidence>
<dbReference type="InterPro" id="IPR027417">
    <property type="entry name" value="P-loop_NTPase"/>
</dbReference>
<dbReference type="GO" id="GO:0005524">
    <property type="term" value="F:ATP binding"/>
    <property type="evidence" value="ECO:0007669"/>
    <property type="project" value="UniProtKB-KW"/>
</dbReference>
<reference evidence="5" key="1">
    <citation type="journal article" date="2021" name="Genome Biol. Evol.">
        <title>A High-Quality Reference Genome for a Parasitic Bivalve with Doubly Uniparental Inheritance (Bivalvia: Unionida).</title>
        <authorList>
            <person name="Smith C.H."/>
        </authorList>
    </citation>
    <scope>NUCLEOTIDE SEQUENCE</scope>
    <source>
        <strain evidence="5">CHS0354</strain>
    </source>
</reference>
<dbReference type="Gene3D" id="3.40.50.300">
    <property type="entry name" value="P-loop containing nucleotide triphosphate hydrolases"/>
    <property type="match status" value="2"/>
</dbReference>
<evidence type="ECO:0000313" key="6">
    <source>
        <dbReference type="Proteomes" id="UP001195483"/>
    </source>
</evidence>
<dbReference type="GO" id="GO:0003677">
    <property type="term" value="F:DNA binding"/>
    <property type="evidence" value="ECO:0007669"/>
    <property type="project" value="InterPro"/>
</dbReference>
<feature type="domain" description="Helicase ATP-binding" evidence="4">
    <location>
        <begin position="26"/>
        <end position="161"/>
    </location>
</feature>
<dbReference type="Proteomes" id="UP001195483">
    <property type="component" value="Unassembled WGS sequence"/>
</dbReference>
<dbReference type="GO" id="GO:0009380">
    <property type="term" value="C:excinuclease repair complex"/>
    <property type="evidence" value="ECO:0007669"/>
    <property type="project" value="InterPro"/>
</dbReference>
<evidence type="ECO:0000256" key="3">
    <source>
        <dbReference type="ARBA" id="ARBA00022840"/>
    </source>
</evidence>
<keyword evidence="6" id="KW-1185">Reference proteome</keyword>
<dbReference type="AlphaFoldDB" id="A0AAE0VPH4"/>
<dbReference type="SUPFAM" id="SSF52540">
    <property type="entry name" value="P-loop containing nucleoside triphosphate hydrolases"/>
    <property type="match status" value="1"/>
</dbReference>
<keyword evidence="3" id="KW-0067">ATP-binding</keyword>
<reference evidence="5" key="2">
    <citation type="journal article" date="2021" name="Genome Biol. Evol.">
        <title>Developing a high-quality reference genome for a parasitic bivalve with doubly uniparental inheritance (Bivalvia: Unionida).</title>
        <authorList>
            <person name="Smith C.H."/>
        </authorList>
    </citation>
    <scope>NUCLEOTIDE SEQUENCE</scope>
    <source>
        <strain evidence="5">CHS0354</strain>
        <tissue evidence="5">Mantle</tissue>
    </source>
</reference>
<evidence type="ECO:0000256" key="1">
    <source>
        <dbReference type="ARBA" id="ARBA00022490"/>
    </source>
</evidence>
<accession>A0AAE0VPH4</accession>
<keyword evidence="2" id="KW-0547">Nucleotide-binding</keyword>
<dbReference type="EMBL" id="JAEAOA010002069">
    <property type="protein sequence ID" value="KAK3584250.1"/>
    <property type="molecule type" value="Genomic_DNA"/>
</dbReference>
<dbReference type="InterPro" id="IPR041471">
    <property type="entry name" value="UvrB_inter"/>
</dbReference>
<dbReference type="Pfam" id="PF17757">
    <property type="entry name" value="UvrB_inter"/>
    <property type="match status" value="1"/>
</dbReference>
<comment type="caution">
    <text evidence="5">The sequence shown here is derived from an EMBL/GenBank/DDBJ whole genome shotgun (WGS) entry which is preliminary data.</text>
</comment>
<evidence type="ECO:0000256" key="2">
    <source>
        <dbReference type="ARBA" id="ARBA00022741"/>
    </source>
</evidence>
<dbReference type="Pfam" id="PF04851">
    <property type="entry name" value="ResIII"/>
    <property type="match status" value="1"/>
</dbReference>
<dbReference type="InterPro" id="IPR014001">
    <property type="entry name" value="Helicase_ATP-bd"/>
</dbReference>
<dbReference type="InterPro" id="IPR004807">
    <property type="entry name" value="UvrB"/>
</dbReference>
<sequence>MAGEFKLCTDYKPSDDQQRAIDTLSEGLEKGLPAQVLMGVTGSGKTFTMANVIVNMKRPTLIMTHNKTLSAQLYKEFSEYFPENAVEYFVSYYDYYQPEAYVPSKDLFIDKETSINDDLDKLRLSATRSLFEREDVIIISSVSCIYGLGSPEAYSGMILYLKNGDVLDRREIFRKLIELQYQRNDLDFHRGTYRVRGDVLDVFPAYADTAVRLEMFGDEIESLSEFDSAYRQKNNISVKICTFPDTMKESLEMIEAELKERLAFFRSQGKLLEAQRLEQRTRFDMEILEETGTCSGIENYSRIMTRRKAGEPPPTLIDYFPKSALLFSDESHVTIPQIRGMFNGDLARKTTLVEYGFRLPSALDNRPLKFEEFESMIRQAVYVSATPGDYETEKSQGRMIEQVIRPTYIPDPLIEIYPVTGQVDHLYGEIQHG</sequence>